<dbReference type="Proteomes" id="UP000501780">
    <property type="component" value="Chromosome"/>
</dbReference>
<dbReference type="EMBL" id="CP050831">
    <property type="protein sequence ID" value="QIU94797.1"/>
    <property type="molecule type" value="Genomic_DNA"/>
</dbReference>
<reference evidence="1 2" key="1">
    <citation type="submission" date="2020-03" db="EMBL/GenBank/DDBJ databases">
        <title>Genomic analysis of Bacteroides faecium CBA7301.</title>
        <authorList>
            <person name="Kim J."/>
            <person name="Roh S.W."/>
        </authorList>
    </citation>
    <scope>NUCLEOTIDE SEQUENCE [LARGE SCALE GENOMIC DNA]</scope>
    <source>
        <strain evidence="1 2">CBA7301</strain>
    </source>
</reference>
<accession>A0A6H0KQX3</accession>
<sequence length="291" mass="33418">MKKYIVLSLLAAFLIACEHEQVVSYSVQDRVYFKHGDNGKVDSMYVNLKEMNTVEFKEDSIIDIEISLLGGIADIDRPINVQLKDTVIADGKKYMAKKGADFIIKQAFVAAGASKGIVQVQLLNSGKLKNNGDTLIAYLKLLENDMFLTDYNRQKGNRDKEIKNSTEFRVFYFSSINVPPRMWEEFYHESSRVGMKAYLGEYTPQKLEIFLAATGLSLASLEYTQEELDAQPDKEIYKKAERIFNSRFGGTKIFARWKALVQFYLQDNEDKYPEPIQWGVWWNTLHTPAVN</sequence>
<keyword evidence="2" id="KW-1185">Reference proteome</keyword>
<dbReference type="RefSeq" id="WP_167963045.1">
    <property type="nucleotide sequence ID" value="NZ_CP050831.1"/>
</dbReference>
<evidence type="ECO:0008006" key="3">
    <source>
        <dbReference type="Google" id="ProtNLM"/>
    </source>
</evidence>
<organism evidence="1 2">
    <name type="scientific">Bacteroides faecium</name>
    <dbReference type="NCBI Taxonomy" id="2715212"/>
    <lineage>
        <taxon>Bacteria</taxon>
        <taxon>Pseudomonadati</taxon>
        <taxon>Bacteroidota</taxon>
        <taxon>Bacteroidia</taxon>
        <taxon>Bacteroidales</taxon>
        <taxon>Bacteroidaceae</taxon>
        <taxon>Bacteroides</taxon>
    </lineage>
</organism>
<evidence type="ECO:0000313" key="1">
    <source>
        <dbReference type="EMBL" id="QIU94797.1"/>
    </source>
</evidence>
<proteinExistence type="predicted"/>
<evidence type="ECO:0000313" key="2">
    <source>
        <dbReference type="Proteomes" id="UP000501780"/>
    </source>
</evidence>
<dbReference type="KEGG" id="bfc:BacF7301_11870"/>
<gene>
    <name evidence="1" type="ORF">BacF7301_11870</name>
</gene>
<name>A0A6H0KQX3_9BACE</name>
<dbReference type="AlphaFoldDB" id="A0A6H0KQX3"/>
<protein>
    <recommendedName>
        <fullName evidence="3">DUF4843 domain-containing protein</fullName>
    </recommendedName>
</protein>
<dbReference type="PROSITE" id="PS51257">
    <property type="entry name" value="PROKAR_LIPOPROTEIN"/>
    <property type="match status" value="1"/>
</dbReference>